<evidence type="ECO:0000256" key="2">
    <source>
        <dbReference type="ARBA" id="ARBA00012438"/>
    </source>
</evidence>
<dbReference type="SMART" id="SM00448">
    <property type="entry name" value="REC"/>
    <property type="match status" value="1"/>
</dbReference>
<organism evidence="10 11">
    <name type="scientific">Polaribacter marinivivus</name>
    <dbReference type="NCBI Taxonomy" id="1524260"/>
    <lineage>
        <taxon>Bacteria</taxon>
        <taxon>Pseudomonadati</taxon>
        <taxon>Bacteroidota</taxon>
        <taxon>Flavobacteriia</taxon>
        <taxon>Flavobacteriales</taxon>
        <taxon>Flavobacteriaceae</taxon>
    </lineage>
</organism>
<dbReference type="EMBL" id="JBHSCY010000002">
    <property type="protein sequence ID" value="MFC4269051.1"/>
    <property type="molecule type" value="Genomic_DNA"/>
</dbReference>
<feature type="modified residue" description="4-aspartylphosphate" evidence="6">
    <location>
        <position position="496"/>
    </location>
</feature>
<dbReference type="SUPFAM" id="SSF52172">
    <property type="entry name" value="CheY-like"/>
    <property type="match status" value="1"/>
</dbReference>
<dbReference type="Pfam" id="PF02518">
    <property type="entry name" value="HATPase_c"/>
    <property type="match status" value="1"/>
</dbReference>
<keyword evidence="10" id="KW-0547">Nucleotide-binding</keyword>
<dbReference type="PRINTS" id="PR00344">
    <property type="entry name" value="BCTRLSENSOR"/>
</dbReference>
<dbReference type="CDD" id="cd00082">
    <property type="entry name" value="HisKA"/>
    <property type="match status" value="1"/>
</dbReference>
<dbReference type="RefSeq" id="WP_377409943.1">
    <property type="nucleotide sequence ID" value="NZ_JBHSCY010000002.1"/>
</dbReference>
<dbReference type="Pfam" id="PF00072">
    <property type="entry name" value="Response_reg"/>
    <property type="match status" value="1"/>
</dbReference>
<keyword evidence="11" id="KW-1185">Reference proteome</keyword>
<dbReference type="InterPro" id="IPR036890">
    <property type="entry name" value="HATPase_C_sf"/>
</dbReference>
<keyword evidence="7" id="KW-0812">Transmembrane</keyword>
<evidence type="ECO:0000256" key="7">
    <source>
        <dbReference type="SAM" id="Phobius"/>
    </source>
</evidence>
<dbReference type="GO" id="GO:0005524">
    <property type="term" value="F:ATP binding"/>
    <property type="evidence" value="ECO:0007669"/>
    <property type="project" value="UniProtKB-KW"/>
</dbReference>
<feature type="domain" description="Response regulatory" evidence="9">
    <location>
        <begin position="447"/>
        <end position="561"/>
    </location>
</feature>
<sequence length="562" mass="63748">MKSKNKNRLQFSKRRRKVIYISSLVNIFSALIFAVVFYYTGFKSLAYIVGFSSFLFLVSSILTKKGNVKIARSLFILNFNLSVAIVASYVGKNASIEFFLLYALGIPFTFFSIRREKIWVLLYAFLPVLLLTLLYIYNFNFFGVEQLDPEFAKNNIYPFSMTFTLLLIVFQLIYFSYINAGFNKSVQEKKTKAIEASNAKSQFLSTMSHEIRTPLNAVIGLSHILGDNNPKEDQIQNIEALNYSGKILLNLLNNVLDFSKMQKDEIELDNTPLDLLAAIKQIKKVHEASCIKKGIDMVLDVDKTIPFVWLDIVRFNQVINNLVTNAIKFTEKGSVTLRITKEKQTNKNVTLLTEVIDTGIGIPADKHETIWEAFSQASTDTNRLYGGTGLGLPIVKSIVNRMGADIKIDSTKGKGSRFYFTLDLPIATKEELKKTTEVKDFNFEGIKVLLVEDNEINVMVGVQILEKANLKVDIALDGLMAVHKAKNNDYDIILMDIQMPILDGYQATKKIREFDKDIPIIALSASVYMQSKNDLEDSKIDGFIFKPFKPQDLLNQIEKFTQ</sequence>
<proteinExistence type="predicted"/>
<dbReference type="InterPro" id="IPR036097">
    <property type="entry name" value="HisK_dim/P_sf"/>
</dbReference>
<dbReference type="PANTHER" id="PTHR43047">
    <property type="entry name" value="TWO-COMPONENT HISTIDINE PROTEIN KINASE"/>
    <property type="match status" value="1"/>
</dbReference>
<dbReference type="PROSITE" id="PS50110">
    <property type="entry name" value="RESPONSE_REGULATORY"/>
    <property type="match status" value="1"/>
</dbReference>
<dbReference type="PANTHER" id="PTHR43047:SF72">
    <property type="entry name" value="OSMOSENSING HISTIDINE PROTEIN KINASE SLN1"/>
    <property type="match status" value="1"/>
</dbReference>
<keyword evidence="3 6" id="KW-0597">Phosphoprotein</keyword>
<comment type="catalytic activity">
    <reaction evidence="1">
        <text>ATP + protein L-histidine = ADP + protein N-phospho-L-histidine.</text>
        <dbReference type="EC" id="2.7.13.3"/>
    </reaction>
</comment>
<feature type="transmembrane region" description="Helical" evidence="7">
    <location>
        <begin position="96"/>
        <end position="113"/>
    </location>
</feature>
<evidence type="ECO:0000256" key="3">
    <source>
        <dbReference type="ARBA" id="ARBA00022553"/>
    </source>
</evidence>
<reference evidence="11" key="1">
    <citation type="journal article" date="2019" name="Int. J. Syst. Evol. Microbiol.">
        <title>The Global Catalogue of Microorganisms (GCM) 10K type strain sequencing project: providing services to taxonomists for standard genome sequencing and annotation.</title>
        <authorList>
            <consortium name="The Broad Institute Genomics Platform"/>
            <consortium name="The Broad Institute Genome Sequencing Center for Infectious Disease"/>
            <person name="Wu L."/>
            <person name="Ma J."/>
        </authorList>
    </citation>
    <scope>NUCLEOTIDE SEQUENCE [LARGE SCALE GENOMIC DNA]</scope>
    <source>
        <strain evidence="11">CECT 8655</strain>
    </source>
</reference>
<dbReference type="Pfam" id="PF00512">
    <property type="entry name" value="HisKA"/>
    <property type="match status" value="1"/>
</dbReference>
<evidence type="ECO:0000313" key="11">
    <source>
        <dbReference type="Proteomes" id="UP001595826"/>
    </source>
</evidence>
<dbReference type="Proteomes" id="UP001595826">
    <property type="component" value="Unassembled WGS sequence"/>
</dbReference>
<gene>
    <name evidence="10" type="ORF">ACFOWD_09065</name>
</gene>
<dbReference type="PROSITE" id="PS50109">
    <property type="entry name" value="HIS_KIN"/>
    <property type="match status" value="1"/>
</dbReference>
<comment type="caution">
    <text evidence="10">The sequence shown here is derived from an EMBL/GenBank/DDBJ whole genome shotgun (WGS) entry which is preliminary data.</text>
</comment>
<dbReference type="EC" id="2.7.13.3" evidence="2"/>
<dbReference type="SMART" id="SM00388">
    <property type="entry name" value="HisKA"/>
    <property type="match status" value="1"/>
</dbReference>
<dbReference type="SMART" id="SM00387">
    <property type="entry name" value="HATPase_c"/>
    <property type="match status" value="1"/>
</dbReference>
<name>A0ABV8R9S2_9FLAO</name>
<dbReference type="SUPFAM" id="SSF55874">
    <property type="entry name" value="ATPase domain of HSP90 chaperone/DNA topoisomerase II/histidine kinase"/>
    <property type="match status" value="1"/>
</dbReference>
<protein>
    <recommendedName>
        <fullName evidence="2">histidine kinase</fullName>
        <ecNumber evidence="2">2.7.13.3</ecNumber>
    </recommendedName>
</protein>
<accession>A0ABV8R9S2</accession>
<dbReference type="InterPro" id="IPR003661">
    <property type="entry name" value="HisK_dim/P_dom"/>
</dbReference>
<dbReference type="Gene3D" id="1.10.287.130">
    <property type="match status" value="1"/>
</dbReference>
<evidence type="ECO:0000259" key="8">
    <source>
        <dbReference type="PROSITE" id="PS50109"/>
    </source>
</evidence>
<feature type="transmembrane region" description="Helical" evidence="7">
    <location>
        <begin position="45"/>
        <end position="63"/>
    </location>
</feature>
<evidence type="ECO:0000256" key="4">
    <source>
        <dbReference type="ARBA" id="ARBA00022679"/>
    </source>
</evidence>
<feature type="transmembrane region" description="Helical" evidence="7">
    <location>
        <begin position="157"/>
        <end position="180"/>
    </location>
</feature>
<dbReference type="InterPro" id="IPR001789">
    <property type="entry name" value="Sig_transdc_resp-reg_receiver"/>
</dbReference>
<dbReference type="InterPro" id="IPR003594">
    <property type="entry name" value="HATPase_dom"/>
</dbReference>
<dbReference type="Gene3D" id="3.40.50.2300">
    <property type="match status" value="1"/>
</dbReference>
<keyword evidence="7" id="KW-1133">Transmembrane helix</keyword>
<dbReference type="InterPro" id="IPR005467">
    <property type="entry name" value="His_kinase_dom"/>
</dbReference>
<keyword evidence="10" id="KW-0067">ATP-binding</keyword>
<evidence type="ECO:0000256" key="1">
    <source>
        <dbReference type="ARBA" id="ARBA00000085"/>
    </source>
</evidence>
<keyword evidence="7" id="KW-0472">Membrane</keyword>
<dbReference type="SUPFAM" id="SSF47384">
    <property type="entry name" value="Homodimeric domain of signal transducing histidine kinase"/>
    <property type="match status" value="1"/>
</dbReference>
<keyword evidence="5" id="KW-0418">Kinase</keyword>
<feature type="domain" description="Histidine kinase" evidence="8">
    <location>
        <begin position="206"/>
        <end position="426"/>
    </location>
</feature>
<feature type="transmembrane region" description="Helical" evidence="7">
    <location>
        <begin position="120"/>
        <end position="137"/>
    </location>
</feature>
<evidence type="ECO:0000256" key="5">
    <source>
        <dbReference type="ARBA" id="ARBA00022777"/>
    </source>
</evidence>
<feature type="transmembrane region" description="Helical" evidence="7">
    <location>
        <begin position="70"/>
        <end position="90"/>
    </location>
</feature>
<dbReference type="CDD" id="cd16922">
    <property type="entry name" value="HATPase_EvgS-ArcB-TorS-like"/>
    <property type="match status" value="1"/>
</dbReference>
<dbReference type="Gene3D" id="3.30.565.10">
    <property type="entry name" value="Histidine kinase-like ATPase, C-terminal domain"/>
    <property type="match status" value="1"/>
</dbReference>
<dbReference type="CDD" id="cd17546">
    <property type="entry name" value="REC_hyHK_CKI1_RcsC-like"/>
    <property type="match status" value="1"/>
</dbReference>
<evidence type="ECO:0000313" key="10">
    <source>
        <dbReference type="EMBL" id="MFC4269051.1"/>
    </source>
</evidence>
<dbReference type="InterPro" id="IPR011006">
    <property type="entry name" value="CheY-like_superfamily"/>
</dbReference>
<feature type="transmembrane region" description="Helical" evidence="7">
    <location>
        <begin position="20"/>
        <end position="39"/>
    </location>
</feature>
<evidence type="ECO:0000259" key="9">
    <source>
        <dbReference type="PROSITE" id="PS50110"/>
    </source>
</evidence>
<keyword evidence="4" id="KW-0808">Transferase</keyword>
<evidence type="ECO:0000256" key="6">
    <source>
        <dbReference type="PROSITE-ProRule" id="PRU00169"/>
    </source>
</evidence>
<dbReference type="InterPro" id="IPR004358">
    <property type="entry name" value="Sig_transdc_His_kin-like_C"/>
</dbReference>